<evidence type="ECO:0008006" key="3">
    <source>
        <dbReference type="Google" id="ProtNLM"/>
    </source>
</evidence>
<dbReference type="HOGENOM" id="CLU_1846487_0_0_1"/>
<dbReference type="EMBL" id="JMSN01000002">
    <property type="protein sequence ID" value="KDN53401.1"/>
    <property type="molecule type" value="Genomic_DNA"/>
</dbReference>
<dbReference type="RefSeq" id="XP_013246240.1">
    <property type="nucleotide sequence ID" value="XM_013390786.1"/>
</dbReference>
<evidence type="ECO:0000313" key="2">
    <source>
        <dbReference type="Proteomes" id="UP000027361"/>
    </source>
</evidence>
<dbReference type="OrthoDB" id="416253at2759"/>
<accession>A0A066WHY1</accession>
<dbReference type="STRING" id="1037660.A0A066WHY1"/>
<dbReference type="Proteomes" id="UP000027361">
    <property type="component" value="Unassembled WGS sequence"/>
</dbReference>
<dbReference type="Gene3D" id="3.20.20.100">
    <property type="entry name" value="NADP-dependent oxidoreductase domain"/>
    <property type="match status" value="1"/>
</dbReference>
<dbReference type="SUPFAM" id="SSF51430">
    <property type="entry name" value="NAD(P)-linked oxidoreductase"/>
    <property type="match status" value="1"/>
</dbReference>
<dbReference type="InParanoid" id="A0A066WHY1"/>
<dbReference type="GeneID" id="25265556"/>
<proteinExistence type="predicted"/>
<organism evidence="1 2">
    <name type="scientific">Tilletiaria anomala (strain ATCC 24038 / CBS 436.72 / UBC 951)</name>
    <dbReference type="NCBI Taxonomy" id="1037660"/>
    <lineage>
        <taxon>Eukaryota</taxon>
        <taxon>Fungi</taxon>
        <taxon>Dikarya</taxon>
        <taxon>Basidiomycota</taxon>
        <taxon>Ustilaginomycotina</taxon>
        <taxon>Exobasidiomycetes</taxon>
        <taxon>Georgefischeriales</taxon>
        <taxon>Tilletiariaceae</taxon>
        <taxon>Tilletiaria</taxon>
    </lineage>
</organism>
<comment type="caution">
    <text evidence="1">The sequence shown here is derived from an EMBL/GenBank/DDBJ whole genome shotgun (WGS) entry which is preliminary data.</text>
</comment>
<reference evidence="1 2" key="1">
    <citation type="submission" date="2014-05" db="EMBL/GenBank/DDBJ databases">
        <title>Draft genome sequence of a rare smut relative, Tilletiaria anomala UBC 951.</title>
        <authorList>
            <consortium name="DOE Joint Genome Institute"/>
            <person name="Toome M."/>
            <person name="Kuo A."/>
            <person name="Henrissat B."/>
            <person name="Lipzen A."/>
            <person name="Tritt A."/>
            <person name="Yoshinaga Y."/>
            <person name="Zane M."/>
            <person name="Barry K."/>
            <person name="Grigoriev I.V."/>
            <person name="Spatafora J.W."/>
            <person name="Aimea M.C."/>
        </authorList>
    </citation>
    <scope>NUCLEOTIDE SEQUENCE [LARGE SCALE GENOMIC DNA]</scope>
    <source>
        <strain evidence="1 2">UBC 951</strain>
    </source>
</reference>
<keyword evidence="2" id="KW-1185">Reference proteome</keyword>
<protein>
    <recommendedName>
        <fullName evidence="3">NADP-dependent oxidoreductase domain-containing protein</fullName>
    </recommendedName>
</protein>
<dbReference type="InterPro" id="IPR036812">
    <property type="entry name" value="NAD(P)_OxRdtase_dom_sf"/>
</dbReference>
<name>A0A066WHY1_TILAU</name>
<dbReference type="AlphaFoldDB" id="A0A066WHY1"/>
<sequence length="139" mass="15279">MATIPIIRFASNPKPVPIIGVRSDTALFKEDSQQSLAMAIDAGFKLLNYAELWVFTKVLGGMNSGIAQAAKDELAKSNVLLLDSCILHTPPRGNDGQPSDVEVRKEMEKLKDEGIVKYIFRPQNSCRAISCLTIFVVLE</sequence>
<gene>
    <name evidence="1" type="ORF">K437DRAFT_260620</name>
</gene>
<evidence type="ECO:0000313" key="1">
    <source>
        <dbReference type="EMBL" id="KDN53401.1"/>
    </source>
</evidence>